<keyword evidence="1" id="KW-0479">Metal-binding</keyword>
<dbReference type="GO" id="GO:0043565">
    <property type="term" value="F:sequence-specific DNA binding"/>
    <property type="evidence" value="ECO:0007669"/>
    <property type="project" value="InterPro"/>
</dbReference>
<dbReference type="GeneID" id="12449866"/>
<dbReference type="Proteomes" id="UP000886076">
    <property type="component" value="Unassembled WGS sequence"/>
</dbReference>
<evidence type="ECO:0000256" key="1">
    <source>
        <dbReference type="PIRSR" id="PIRSR602848-1"/>
    </source>
</evidence>
<evidence type="ECO:0000313" key="3">
    <source>
        <dbReference type="EMBL" id="MBE9391567.1"/>
    </source>
</evidence>
<dbReference type="AlphaFoldDB" id="A0A7C2V9V4"/>
<dbReference type="InterPro" id="IPR002848">
    <property type="entry name" value="Translin_fam"/>
</dbReference>
<dbReference type="InterPro" id="IPR036081">
    <property type="entry name" value="Translin_sf"/>
</dbReference>
<dbReference type="OMA" id="TTDMVRG"/>
<reference evidence="3" key="2">
    <citation type="submission" date="2020-10" db="EMBL/GenBank/DDBJ databases">
        <title>Fervidococcus fontis strain 3639Fd - the first crenarchaeon capable of growth on lipids.</title>
        <authorList>
            <person name="Kochetkova T.V."/>
            <person name="Elcheninov A.G."/>
            <person name="Toschakov S.V."/>
            <person name="Kublanov I.V."/>
        </authorList>
    </citation>
    <scope>NUCLEOTIDE SEQUENCE</scope>
    <source>
        <strain evidence="3">3639Fd</strain>
    </source>
</reference>
<evidence type="ECO:0000313" key="2">
    <source>
        <dbReference type="EMBL" id="HEW63464.1"/>
    </source>
</evidence>
<dbReference type="RefSeq" id="WP_014557921.1">
    <property type="nucleotide sequence ID" value="NZ_DSFH01000003.1"/>
</dbReference>
<comment type="caution">
    <text evidence="2">The sequence shown here is derived from an EMBL/GenBank/DDBJ whole genome shotgun (WGS) entry which is preliminary data.</text>
</comment>
<organism evidence="2">
    <name type="scientific">Fervidicoccus fontis</name>
    <dbReference type="NCBI Taxonomy" id="683846"/>
    <lineage>
        <taxon>Archaea</taxon>
        <taxon>Thermoproteota</taxon>
        <taxon>Thermoprotei</taxon>
        <taxon>Fervidicoccales</taxon>
        <taxon>Fervidicoccaceae</taxon>
        <taxon>Fervidicoccus</taxon>
    </lineage>
</organism>
<dbReference type="EMBL" id="DSFH01000003">
    <property type="protein sequence ID" value="HEW63464.1"/>
    <property type="molecule type" value="Genomic_DNA"/>
</dbReference>
<proteinExistence type="predicted"/>
<dbReference type="Gene3D" id="1.20.58.2140">
    <property type="match status" value="1"/>
</dbReference>
<reference evidence="2" key="1">
    <citation type="journal article" date="2020" name="mSystems">
        <title>Genome- and Community-Level Interaction Insights into Carbon Utilization and Element Cycling Functions of Hydrothermarchaeota in Hydrothermal Sediment.</title>
        <authorList>
            <person name="Zhou Z."/>
            <person name="Liu Y."/>
            <person name="Xu W."/>
            <person name="Pan J."/>
            <person name="Luo Z.H."/>
            <person name="Li M."/>
        </authorList>
    </citation>
    <scope>NUCLEOTIDE SEQUENCE [LARGE SCALE GENOMIC DNA]</scope>
    <source>
        <strain evidence="2">SpSt-1261</strain>
    </source>
</reference>
<keyword evidence="1" id="KW-0460">Magnesium</keyword>
<name>A0A7C2V9V4_9CREN</name>
<dbReference type="Proteomes" id="UP000652307">
    <property type="component" value="Unassembled WGS sequence"/>
</dbReference>
<dbReference type="CDD" id="cd14820">
    <property type="entry name" value="TRAX"/>
    <property type="match status" value="1"/>
</dbReference>
<dbReference type="SUPFAM" id="SSF74784">
    <property type="entry name" value="Translin"/>
    <property type="match status" value="1"/>
</dbReference>
<protein>
    <submittedName>
        <fullName evidence="2">Haloacid dehalogenase</fullName>
    </submittedName>
</protein>
<dbReference type="PANTHER" id="PTHR10741">
    <property type="entry name" value="TRANSLIN AND TRANSLIN ASSOCIATED PROTEIN X"/>
    <property type="match status" value="1"/>
</dbReference>
<dbReference type="GO" id="GO:0046872">
    <property type="term" value="F:metal ion binding"/>
    <property type="evidence" value="ECO:0007669"/>
    <property type="project" value="UniProtKB-KW"/>
</dbReference>
<gene>
    <name evidence="2" type="ORF">ENO39_00155</name>
    <name evidence="3" type="ORF">IOK49_05740</name>
</gene>
<sequence>MKEKLKEIISEIRGYLDERDMEREKLIVISRDVIRLSGNAIVLIEKGDFKGAEENINKMKELVEVFLSELKNFPELYYSGIAYNMLTEYAEAILLFHIMNENNIISYKEMNISPVPYLLGLGDVIGEIRRVIIDMIRKEDFENAWKLFEIMEEVFFQLSNMDYPDALVPGLRHKVDTARRLIDDTKYFLIDMESRHFLKKSLSIHIEE</sequence>
<accession>A0A7C2V9V4</accession>
<dbReference type="Pfam" id="PF01997">
    <property type="entry name" value="Translin"/>
    <property type="match status" value="1"/>
</dbReference>
<dbReference type="EMBL" id="JADEZV010000004">
    <property type="protein sequence ID" value="MBE9391567.1"/>
    <property type="molecule type" value="Genomic_DNA"/>
</dbReference>
<feature type="binding site" evidence="1">
    <location>
        <position position="91"/>
    </location>
    <ligand>
        <name>Mg(2+)</name>
        <dbReference type="ChEBI" id="CHEBI:18420"/>
    </ligand>
</feature>
<feature type="binding site" evidence="1">
    <location>
        <position position="127"/>
    </location>
    <ligand>
        <name>Mg(2+)</name>
        <dbReference type="ChEBI" id="CHEBI:18420"/>
    </ligand>
</feature>